<dbReference type="Proteomes" id="UP000515563">
    <property type="component" value="Chromosome"/>
</dbReference>
<dbReference type="AlphaFoldDB" id="A0A7G6X097"/>
<dbReference type="KEGG" id="kqi:F1D05_19245"/>
<evidence type="ECO:0000313" key="1">
    <source>
        <dbReference type="EMBL" id="QNE19662.1"/>
    </source>
</evidence>
<keyword evidence="2" id="KW-1185">Reference proteome</keyword>
<dbReference type="EMBL" id="CP043661">
    <property type="protein sequence ID" value="QNE19662.1"/>
    <property type="molecule type" value="Genomic_DNA"/>
</dbReference>
<reference evidence="1 2" key="2">
    <citation type="journal article" date="2020" name="Microbiol. Resour. Announc.">
        <title>Antarctic desert soil bacteria exhibit high novel natural product potential, evaluated through long-read genome sequencing and comparative genomics.</title>
        <authorList>
            <person name="Benaud N."/>
            <person name="Edwards R.J."/>
            <person name="Amos T.G."/>
            <person name="D'Agostino P.M."/>
            <person name="Gutierrez-Chavez C."/>
            <person name="Montgomery K."/>
            <person name="Nicetic I."/>
            <person name="Ferrari B.C."/>
        </authorList>
    </citation>
    <scope>NUCLEOTIDE SEQUENCE [LARGE SCALE GENOMIC DNA]</scope>
    <source>
        <strain evidence="1 2">SPB151</strain>
    </source>
</reference>
<reference evidence="2" key="1">
    <citation type="submission" date="2019-09" db="EMBL/GenBank/DDBJ databases">
        <title>Antimicrobial potential of Antarctic Bacteria.</title>
        <authorList>
            <person name="Benaud N."/>
            <person name="Edwards R.J."/>
            <person name="Ferrari B.C."/>
        </authorList>
    </citation>
    <scope>NUCLEOTIDE SEQUENCE [LARGE SCALE GENOMIC DNA]</scope>
    <source>
        <strain evidence="2">SPB151</strain>
    </source>
</reference>
<name>A0A7G6X097_9ACTN</name>
<accession>A0A7G6X097</accession>
<protein>
    <submittedName>
        <fullName evidence="1">Recombinase family protein</fullName>
    </submittedName>
</protein>
<gene>
    <name evidence="1" type="ORF">F1D05_19245</name>
</gene>
<sequence length="118" mass="13252">MKLVHGDIMEIREKQKPYVAVYIRELPMMSASDFRRARDGLIRFGQSRGLKVDDIFEEKLESVPDAFTQMIAKLQAVKGNVLIIPGVHHLTGLGNHPMEVLAAFHSYGIEILIAGHVE</sequence>
<organism evidence="1 2">
    <name type="scientific">Kribbella qitaiheensis</name>
    <dbReference type="NCBI Taxonomy" id="1544730"/>
    <lineage>
        <taxon>Bacteria</taxon>
        <taxon>Bacillati</taxon>
        <taxon>Actinomycetota</taxon>
        <taxon>Actinomycetes</taxon>
        <taxon>Propionibacteriales</taxon>
        <taxon>Kribbellaceae</taxon>
        <taxon>Kribbella</taxon>
    </lineage>
</organism>
<dbReference type="GO" id="GO:0003677">
    <property type="term" value="F:DNA binding"/>
    <property type="evidence" value="ECO:0007669"/>
    <property type="project" value="InterPro"/>
</dbReference>
<evidence type="ECO:0000313" key="2">
    <source>
        <dbReference type="Proteomes" id="UP000515563"/>
    </source>
</evidence>
<proteinExistence type="predicted"/>
<dbReference type="GO" id="GO:0000150">
    <property type="term" value="F:DNA strand exchange activity"/>
    <property type="evidence" value="ECO:0007669"/>
    <property type="project" value="InterPro"/>
</dbReference>
<dbReference type="RefSeq" id="WP_185441604.1">
    <property type="nucleotide sequence ID" value="NZ_CP043661.1"/>
</dbReference>